<accession>K2GSM0</accession>
<evidence type="ECO:0000313" key="2">
    <source>
        <dbReference type="EMBL" id="EKE26320.1"/>
    </source>
</evidence>
<comment type="caution">
    <text evidence="2">The sequence shown here is derived from an EMBL/GenBank/DDBJ whole genome shotgun (WGS) entry which is preliminary data.</text>
</comment>
<keyword evidence="1" id="KW-0472">Membrane</keyword>
<proteinExistence type="predicted"/>
<organism evidence="2">
    <name type="scientific">uncultured bacterium</name>
    <name type="common">gcode 4</name>
    <dbReference type="NCBI Taxonomy" id="1234023"/>
    <lineage>
        <taxon>Bacteria</taxon>
        <taxon>environmental samples</taxon>
    </lineage>
</organism>
<feature type="transmembrane region" description="Helical" evidence="1">
    <location>
        <begin position="12"/>
        <end position="33"/>
    </location>
</feature>
<dbReference type="SUPFAM" id="SSF54523">
    <property type="entry name" value="Pili subunits"/>
    <property type="match status" value="1"/>
</dbReference>
<keyword evidence="1" id="KW-0812">Transmembrane</keyword>
<protein>
    <submittedName>
        <fullName evidence="2">Uncharacterized protein</fullName>
    </submittedName>
</protein>
<dbReference type="InterPro" id="IPR045584">
    <property type="entry name" value="Pilin-like"/>
</dbReference>
<reference evidence="2" key="1">
    <citation type="journal article" date="2012" name="Science">
        <title>Fermentation, hydrogen, and sulfur metabolism in multiple uncultivated bacterial phyla.</title>
        <authorList>
            <person name="Wrighton K.C."/>
            <person name="Thomas B.C."/>
            <person name="Sharon I."/>
            <person name="Miller C.S."/>
            <person name="Castelle C.J."/>
            <person name="VerBerkmoes N.C."/>
            <person name="Wilkins M.J."/>
            <person name="Hettich R.L."/>
            <person name="Lipton M.S."/>
            <person name="Williams K.H."/>
            <person name="Long P.E."/>
            <person name="Banfield J.F."/>
        </authorList>
    </citation>
    <scope>NUCLEOTIDE SEQUENCE [LARGE SCALE GENOMIC DNA]</scope>
</reference>
<dbReference type="EMBL" id="AMFJ01000853">
    <property type="protein sequence ID" value="EKE26320.1"/>
    <property type="molecule type" value="Genomic_DNA"/>
</dbReference>
<gene>
    <name evidence="2" type="ORF">ACD_4C00337G0008</name>
</gene>
<dbReference type="AlphaFoldDB" id="K2GSM0"/>
<name>K2GSM0_9BACT</name>
<keyword evidence="1" id="KW-1133">Transmembrane helix</keyword>
<evidence type="ECO:0000256" key="1">
    <source>
        <dbReference type="SAM" id="Phobius"/>
    </source>
</evidence>
<sequence>MNKKWFTLIELTVAITILSIVMLSVFVIYWNIVNANKRLELIRVLQENSRNITENIAKDIREKWIDYNYYSSFQALNYSSWNTLLAIKNWDVYCLIENTGYCDVDNSCDTDNSCYLWKLNWKKISDGRVWVKNIKFYISWKPNDTNITNKDAEWKATVAFELGIAPGRWISSSLAKEIKMNIQTTISEKIYKK</sequence>